<dbReference type="SUPFAM" id="SSF48371">
    <property type="entry name" value="ARM repeat"/>
    <property type="match status" value="1"/>
</dbReference>
<name>A0A7M3MDL6_9BACT</name>
<proteinExistence type="predicted"/>
<dbReference type="Proteomes" id="UP000448292">
    <property type="component" value="Unassembled WGS sequence"/>
</dbReference>
<dbReference type="PANTHER" id="PTHR12697">
    <property type="entry name" value="PBS LYASE HEAT-LIKE PROTEIN"/>
    <property type="match status" value="1"/>
</dbReference>
<evidence type="ECO:0000313" key="2">
    <source>
        <dbReference type="Proteomes" id="UP000448292"/>
    </source>
</evidence>
<dbReference type="PANTHER" id="PTHR12697:SF5">
    <property type="entry name" value="DEOXYHYPUSINE HYDROXYLASE"/>
    <property type="match status" value="1"/>
</dbReference>
<dbReference type="Gene3D" id="1.25.10.10">
    <property type="entry name" value="Leucine-rich Repeat Variant"/>
    <property type="match status" value="3"/>
</dbReference>
<dbReference type="AlphaFoldDB" id="A0A7M3MDL6"/>
<evidence type="ECO:0008006" key="3">
    <source>
        <dbReference type="Google" id="ProtNLM"/>
    </source>
</evidence>
<organism evidence="1 2">
    <name type="scientific">Oceanidesulfovibrio indonesiensis</name>
    <dbReference type="NCBI Taxonomy" id="54767"/>
    <lineage>
        <taxon>Bacteria</taxon>
        <taxon>Pseudomonadati</taxon>
        <taxon>Thermodesulfobacteriota</taxon>
        <taxon>Desulfovibrionia</taxon>
        <taxon>Desulfovibrionales</taxon>
        <taxon>Desulfovibrionaceae</taxon>
        <taxon>Oceanidesulfovibrio</taxon>
    </lineage>
</organism>
<keyword evidence="2" id="KW-1185">Reference proteome</keyword>
<dbReference type="EMBL" id="QMIE01000011">
    <property type="protein sequence ID" value="TVM16343.1"/>
    <property type="molecule type" value="Genomic_DNA"/>
</dbReference>
<reference evidence="1 2" key="1">
    <citation type="submission" date="2018-06" db="EMBL/GenBank/DDBJ databases">
        <title>Complete genome of Desulfovibrio indonesiensis P37SLT.</title>
        <authorList>
            <person name="Crispim J.S."/>
            <person name="Vidigal P.M.P."/>
            <person name="Silva L.C.F."/>
            <person name="Laguardia C.N."/>
            <person name="Araujo L.C."/>
            <person name="Dias R.S."/>
            <person name="Sousa M.P."/>
            <person name="Paula S.O."/>
            <person name="Silva C."/>
        </authorList>
    </citation>
    <scope>NUCLEOTIDE SEQUENCE [LARGE SCALE GENOMIC DNA]</scope>
    <source>
        <strain evidence="1 2">P37SLT</strain>
    </source>
</reference>
<dbReference type="Pfam" id="PF13646">
    <property type="entry name" value="HEAT_2"/>
    <property type="match status" value="1"/>
</dbReference>
<sequence>MHAGRRTLRQRNYKGEFILHDTDSATNLPKVCLLRAPANTVPAITQARPQLCGVVAAQQPEPFPPLSKKNMAEARQCLERMEDRTFHVRYAAAMRLVGFGPGVIPLLLPVLRDGRDLGQLDAALDVLKQLGDPRALPEVASLLDSTSERIRHAALRALRWLADDPVVFTPALADLWWRIRREAVFALVELRRENTGALLEPLLRDIQPMVRAAAANALGILGQSRHVRALVELLDDPAANVREIALWSLKRIEGCAIRDCIQEMLCRPVNPRNVVLAARALSVAPSQTAVRAVISAAEHAGSRQKVEVVKSIAPYGNPEHLPFLESLLRNESEAVRKAAAWGIGVHTLRCATRRARN</sequence>
<dbReference type="InterPro" id="IPR011989">
    <property type="entry name" value="ARM-like"/>
</dbReference>
<protein>
    <recommendedName>
        <fullName evidence="3">HEAT repeat domain-containing protein</fullName>
    </recommendedName>
</protein>
<accession>A0A7M3MDL6</accession>
<gene>
    <name evidence="1" type="ORF">DPQ33_12000</name>
</gene>
<comment type="caution">
    <text evidence="1">The sequence shown here is derived from an EMBL/GenBank/DDBJ whole genome shotgun (WGS) entry which is preliminary data.</text>
</comment>
<dbReference type="SMART" id="SM00567">
    <property type="entry name" value="EZ_HEAT"/>
    <property type="match status" value="6"/>
</dbReference>
<evidence type="ECO:0000313" key="1">
    <source>
        <dbReference type="EMBL" id="TVM16343.1"/>
    </source>
</evidence>
<dbReference type="InterPro" id="IPR004155">
    <property type="entry name" value="PBS_lyase_HEAT"/>
</dbReference>
<dbReference type="InterPro" id="IPR016024">
    <property type="entry name" value="ARM-type_fold"/>
</dbReference>
<dbReference type="GO" id="GO:0016491">
    <property type="term" value="F:oxidoreductase activity"/>
    <property type="evidence" value="ECO:0007669"/>
    <property type="project" value="TreeGrafter"/>
</dbReference>